<evidence type="ECO:0000256" key="1">
    <source>
        <dbReference type="SAM" id="MobiDB-lite"/>
    </source>
</evidence>
<protein>
    <submittedName>
        <fullName evidence="2">Uncharacterized protein</fullName>
    </submittedName>
</protein>
<accession>A0A4C1UFT0</accession>
<name>A0A4C1UFT0_EUMVA</name>
<dbReference type="EMBL" id="BGZK01000166">
    <property type="protein sequence ID" value="GBP24832.1"/>
    <property type="molecule type" value="Genomic_DNA"/>
</dbReference>
<feature type="compositionally biased region" description="Basic and acidic residues" evidence="1">
    <location>
        <begin position="25"/>
        <end position="34"/>
    </location>
</feature>
<feature type="compositionally biased region" description="Polar residues" evidence="1">
    <location>
        <begin position="35"/>
        <end position="44"/>
    </location>
</feature>
<gene>
    <name evidence="2" type="ORF">EVAR_14165_1</name>
</gene>
<evidence type="ECO:0000313" key="3">
    <source>
        <dbReference type="Proteomes" id="UP000299102"/>
    </source>
</evidence>
<reference evidence="2 3" key="1">
    <citation type="journal article" date="2019" name="Commun. Biol.">
        <title>The bagworm genome reveals a unique fibroin gene that provides high tensile strength.</title>
        <authorList>
            <person name="Kono N."/>
            <person name="Nakamura H."/>
            <person name="Ohtoshi R."/>
            <person name="Tomita M."/>
            <person name="Numata K."/>
            <person name="Arakawa K."/>
        </authorList>
    </citation>
    <scope>NUCLEOTIDE SEQUENCE [LARGE SCALE GENOMIC DNA]</scope>
</reference>
<feature type="compositionally biased region" description="Polar residues" evidence="1">
    <location>
        <begin position="57"/>
        <end position="69"/>
    </location>
</feature>
<keyword evidence="3" id="KW-1185">Reference proteome</keyword>
<sequence>MLKYDIANEHDFNRYWRRPLCENITRRNGDDNATAREQSSSSMDDTALSADQHNENVKNNSRNGDNSSFLMGKDTPIKERRGVATAVSAVSTIRGPRTTGGPQRA</sequence>
<dbReference type="Proteomes" id="UP000299102">
    <property type="component" value="Unassembled WGS sequence"/>
</dbReference>
<feature type="region of interest" description="Disordered" evidence="1">
    <location>
        <begin position="25"/>
        <end position="105"/>
    </location>
</feature>
<dbReference type="AlphaFoldDB" id="A0A4C1UFT0"/>
<evidence type="ECO:0000313" key="2">
    <source>
        <dbReference type="EMBL" id="GBP24832.1"/>
    </source>
</evidence>
<comment type="caution">
    <text evidence="2">The sequence shown here is derived from an EMBL/GenBank/DDBJ whole genome shotgun (WGS) entry which is preliminary data.</text>
</comment>
<organism evidence="2 3">
    <name type="scientific">Eumeta variegata</name>
    <name type="common">Bagworm moth</name>
    <name type="synonym">Eumeta japonica</name>
    <dbReference type="NCBI Taxonomy" id="151549"/>
    <lineage>
        <taxon>Eukaryota</taxon>
        <taxon>Metazoa</taxon>
        <taxon>Ecdysozoa</taxon>
        <taxon>Arthropoda</taxon>
        <taxon>Hexapoda</taxon>
        <taxon>Insecta</taxon>
        <taxon>Pterygota</taxon>
        <taxon>Neoptera</taxon>
        <taxon>Endopterygota</taxon>
        <taxon>Lepidoptera</taxon>
        <taxon>Glossata</taxon>
        <taxon>Ditrysia</taxon>
        <taxon>Tineoidea</taxon>
        <taxon>Psychidae</taxon>
        <taxon>Oiketicinae</taxon>
        <taxon>Eumeta</taxon>
    </lineage>
</organism>
<proteinExistence type="predicted"/>